<dbReference type="HOGENOM" id="CLU_027816_1_1_1"/>
<evidence type="ECO:0000313" key="8">
    <source>
        <dbReference type="Proteomes" id="UP000019471"/>
    </source>
</evidence>
<dbReference type="eggNOG" id="ENOG502RX9H">
    <property type="taxonomic scope" value="Eukaryota"/>
</dbReference>
<keyword evidence="3 5" id="KW-1133">Transmembrane helix</keyword>
<dbReference type="GO" id="GO:0016020">
    <property type="term" value="C:membrane"/>
    <property type="evidence" value="ECO:0007669"/>
    <property type="project" value="UniProtKB-SubCell"/>
</dbReference>
<comment type="subcellular location">
    <subcellularLocation>
        <location evidence="1">Membrane</location>
    </subcellularLocation>
</comment>
<feature type="transmembrane region" description="Helical" evidence="5">
    <location>
        <begin position="20"/>
        <end position="46"/>
    </location>
</feature>
<name>W9WUM3_9EURO</name>
<keyword evidence="4 5" id="KW-0472">Membrane</keyword>
<proteinExistence type="predicted"/>
<evidence type="ECO:0000256" key="1">
    <source>
        <dbReference type="ARBA" id="ARBA00004370"/>
    </source>
</evidence>
<dbReference type="InterPro" id="IPR013057">
    <property type="entry name" value="AA_transpt_TM"/>
</dbReference>
<organism evidence="7 8">
    <name type="scientific">Cladophialophora psammophila CBS 110553</name>
    <dbReference type="NCBI Taxonomy" id="1182543"/>
    <lineage>
        <taxon>Eukaryota</taxon>
        <taxon>Fungi</taxon>
        <taxon>Dikarya</taxon>
        <taxon>Ascomycota</taxon>
        <taxon>Pezizomycotina</taxon>
        <taxon>Eurotiomycetes</taxon>
        <taxon>Chaetothyriomycetidae</taxon>
        <taxon>Chaetothyriales</taxon>
        <taxon>Herpotrichiellaceae</taxon>
        <taxon>Cladophialophora</taxon>
    </lineage>
</organism>
<dbReference type="EMBL" id="AMGX01000007">
    <property type="protein sequence ID" value="EXJ71673.1"/>
    <property type="molecule type" value="Genomic_DNA"/>
</dbReference>
<dbReference type="STRING" id="1182543.W9WUM3"/>
<evidence type="ECO:0000256" key="3">
    <source>
        <dbReference type="ARBA" id="ARBA00022989"/>
    </source>
</evidence>
<dbReference type="RefSeq" id="XP_007744272.1">
    <property type="nucleotide sequence ID" value="XM_007746082.1"/>
</dbReference>
<keyword evidence="8" id="KW-1185">Reference proteome</keyword>
<evidence type="ECO:0000313" key="7">
    <source>
        <dbReference type="EMBL" id="EXJ71673.1"/>
    </source>
</evidence>
<dbReference type="Proteomes" id="UP000019471">
    <property type="component" value="Unassembled WGS sequence"/>
</dbReference>
<accession>W9WUM3</accession>
<feature type="transmembrane region" description="Helical" evidence="5">
    <location>
        <begin position="102"/>
        <end position="122"/>
    </location>
</feature>
<sequence>MMKTQIGLGVLSIPVVFDVLGMVPGVICLIVIAVIAVIATWSDYFVGVFKLRHRSVYSLDDVGQLLFGRIGREIFGVAFVLYWIFVAGAGMLGISIGLNAVSTHGACAAVFVAVAAIIGFGLSSIQILSKISWLAWVGVICILTAILTVAIAVGVQDRPADAPAGGVFVSDYTVTNNPSFTDSISACSSLVCA</sequence>
<feature type="transmembrane region" description="Helical" evidence="5">
    <location>
        <begin position="134"/>
        <end position="155"/>
    </location>
</feature>
<feature type="domain" description="Amino acid transporter transmembrane" evidence="6">
    <location>
        <begin position="2"/>
        <end position="152"/>
    </location>
</feature>
<gene>
    <name evidence="7" type="ORF">A1O5_05481</name>
</gene>
<dbReference type="Pfam" id="PF01490">
    <property type="entry name" value="Aa_trans"/>
    <property type="match status" value="1"/>
</dbReference>
<evidence type="ECO:0000256" key="5">
    <source>
        <dbReference type="SAM" id="Phobius"/>
    </source>
</evidence>
<dbReference type="AlphaFoldDB" id="W9WUM3"/>
<protein>
    <recommendedName>
        <fullName evidence="6">Amino acid transporter transmembrane domain-containing protein</fullName>
    </recommendedName>
</protein>
<evidence type="ECO:0000256" key="2">
    <source>
        <dbReference type="ARBA" id="ARBA00022692"/>
    </source>
</evidence>
<keyword evidence="2 5" id="KW-0812">Transmembrane</keyword>
<evidence type="ECO:0000256" key="4">
    <source>
        <dbReference type="ARBA" id="ARBA00023136"/>
    </source>
</evidence>
<feature type="transmembrane region" description="Helical" evidence="5">
    <location>
        <begin position="74"/>
        <end position="96"/>
    </location>
</feature>
<dbReference type="GeneID" id="19190199"/>
<comment type="caution">
    <text evidence="7">The sequence shown here is derived from an EMBL/GenBank/DDBJ whole genome shotgun (WGS) entry which is preliminary data.</text>
</comment>
<dbReference type="OrthoDB" id="40134at2759"/>
<evidence type="ECO:0000259" key="6">
    <source>
        <dbReference type="Pfam" id="PF01490"/>
    </source>
</evidence>
<reference evidence="7 8" key="1">
    <citation type="submission" date="2013-03" db="EMBL/GenBank/DDBJ databases">
        <title>The Genome Sequence of Cladophialophora psammophila CBS 110553.</title>
        <authorList>
            <consortium name="The Broad Institute Genomics Platform"/>
            <person name="Cuomo C."/>
            <person name="de Hoog S."/>
            <person name="Gorbushina A."/>
            <person name="Walker B."/>
            <person name="Young S.K."/>
            <person name="Zeng Q."/>
            <person name="Gargeya S."/>
            <person name="Fitzgerald M."/>
            <person name="Haas B."/>
            <person name="Abouelleil A."/>
            <person name="Allen A.W."/>
            <person name="Alvarado L."/>
            <person name="Arachchi H.M."/>
            <person name="Berlin A.M."/>
            <person name="Chapman S.B."/>
            <person name="Gainer-Dewar J."/>
            <person name="Goldberg J."/>
            <person name="Griggs A."/>
            <person name="Gujja S."/>
            <person name="Hansen M."/>
            <person name="Howarth C."/>
            <person name="Imamovic A."/>
            <person name="Ireland A."/>
            <person name="Larimer J."/>
            <person name="McCowan C."/>
            <person name="Murphy C."/>
            <person name="Pearson M."/>
            <person name="Poon T.W."/>
            <person name="Priest M."/>
            <person name="Roberts A."/>
            <person name="Saif S."/>
            <person name="Shea T."/>
            <person name="Sisk P."/>
            <person name="Sykes S."/>
            <person name="Wortman J."/>
            <person name="Nusbaum C."/>
            <person name="Birren B."/>
        </authorList>
    </citation>
    <scope>NUCLEOTIDE SEQUENCE [LARGE SCALE GENOMIC DNA]</scope>
    <source>
        <strain evidence="7 8">CBS 110553</strain>
    </source>
</reference>